<keyword evidence="2" id="KW-1185">Reference proteome</keyword>
<organism evidence="1 2">
    <name type="scientific">Legionella waltersii</name>
    <dbReference type="NCBI Taxonomy" id="66969"/>
    <lineage>
        <taxon>Bacteria</taxon>
        <taxon>Pseudomonadati</taxon>
        <taxon>Pseudomonadota</taxon>
        <taxon>Gammaproteobacteria</taxon>
        <taxon>Legionellales</taxon>
        <taxon>Legionellaceae</taxon>
        <taxon>Legionella</taxon>
    </lineage>
</organism>
<gene>
    <name evidence="1" type="ORF">Lwal_3144</name>
</gene>
<dbReference type="InterPro" id="IPR027417">
    <property type="entry name" value="P-loop_NTPase"/>
</dbReference>
<dbReference type="Proteomes" id="UP000054729">
    <property type="component" value="Unassembled WGS sequence"/>
</dbReference>
<keyword evidence="1" id="KW-0808">Transferase</keyword>
<dbReference type="SUPFAM" id="SSF52540">
    <property type="entry name" value="P-loop containing nucleoside triphosphate hydrolases"/>
    <property type="match status" value="1"/>
</dbReference>
<dbReference type="OrthoDB" id="3819922at2"/>
<evidence type="ECO:0000313" key="1">
    <source>
        <dbReference type="EMBL" id="KTD75103.1"/>
    </source>
</evidence>
<dbReference type="PANTHER" id="PTHR37807:SF3">
    <property type="entry name" value="OS07G0160300 PROTEIN"/>
    <property type="match status" value="1"/>
</dbReference>
<name>A0A0W1A177_9GAMM</name>
<dbReference type="PATRIC" id="fig|66969.6.peg.3433"/>
<comment type="caution">
    <text evidence="1">The sequence shown here is derived from an EMBL/GenBank/DDBJ whole genome shotgun (WGS) entry which is preliminary data.</text>
</comment>
<dbReference type="EMBL" id="LNZB01000060">
    <property type="protein sequence ID" value="KTD75103.1"/>
    <property type="molecule type" value="Genomic_DNA"/>
</dbReference>
<dbReference type="STRING" id="66969.Lwal_3144"/>
<keyword evidence="1" id="KW-0418">Kinase</keyword>
<evidence type="ECO:0000313" key="2">
    <source>
        <dbReference type="Proteomes" id="UP000054729"/>
    </source>
</evidence>
<sequence>MLIILGGLPGTGKSTIAKELAKRLNAVYLRVDSIEQAIKDFNHNNNLMGPEGYVISYAIAQDNLCLGNHDIADSVNPIELTRYEWRQVAIESLCPFVEIEIFCSDAKEHRQRVESRESEISGLILPTWEEVKNRDYENWKTKSLTIDTAEYSAVESVQLILNSCKQFL</sequence>
<reference evidence="1 2" key="1">
    <citation type="submission" date="2015-11" db="EMBL/GenBank/DDBJ databases">
        <title>Genomic analysis of 38 Legionella species identifies large and diverse effector repertoires.</title>
        <authorList>
            <person name="Burstein D."/>
            <person name="Amaro F."/>
            <person name="Zusman T."/>
            <person name="Lifshitz Z."/>
            <person name="Cohen O."/>
            <person name="Gilbert J.A."/>
            <person name="Pupko T."/>
            <person name="Shuman H.A."/>
            <person name="Segal G."/>
        </authorList>
    </citation>
    <scope>NUCLEOTIDE SEQUENCE [LARGE SCALE GENOMIC DNA]</scope>
    <source>
        <strain evidence="1 2">ATCC 51914</strain>
    </source>
</reference>
<dbReference type="RefSeq" id="WP_058481733.1">
    <property type="nucleotide sequence ID" value="NZ_CAAAIQ010000005.1"/>
</dbReference>
<dbReference type="AlphaFoldDB" id="A0A0W1A177"/>
<dbReference type="GO" id="GO:0016301">
    <property type="term" value="F:kinase activity"/>
    <property type="evidence" value="ECO:0007669"/>
    <property type="project" value="UniProtKB-KW"/>
</dbReference>
<protein>
    <submittedName>
        <fullName evidence="1">Cytidylate kinase</fullName>
    </submittedName>
</protein>
<dbReference type="PANTHER" id="PTHR37807">
    <property type="entry name" value="OS07G0160300 PROTEIN"/>
    <property type="match status" value="1"/>
</dbReference>
<dbReference type="Gene3D" id="3.40.50.300">
    <property type="entry name" value="P-loop containing nucleotide triphosphate hydrolases"/>
    <property type="match status" value="1"/>
</dbReference>
<accession>A0A0W1A177</accession>
<proteinExistence type="predicted"/>
<dbReference type="Pfam" id="PF13671">
    <property type="entry name" value="AAA_33"/>
    <property type="match status" value="1"/>
</dbReference>